<keyword evidence="1" id="KW-0732">Signal</keyword>
<evidence type="ECO:0000256" key="1">
    <source>
        <dbReference type="SAM" id="SignalP"/>
    </source>
</evidence>
<organism evidence="2 3">
    <name type="scientific">Shewanella denitrificans (strain OS217 / ATCC BAA-1090 / DSM 15013)</name>
    <dbReference type="NCBI Taxonomy" id="318161"/>
    <lineage>
        <taxon>Bacteria</taxon>
        <taxon>Pseudomonadati</taxon>
        <taxon>Pseudomonadota</taxon>
        <taxon>Gammaproteobacteria</taxon>
        <taxon>Alteromonadales</taxon>
        <taxon>Shewanellaceae</taxon>
        <taxon>Shewanella</taxon>
    </lineage>
</organism>
<feature type="signal peptide" evidence="1">
    <location>
        <begin position="1"/>
        <end position="23"/>
    </location>
</feature>
<proteinExistence type="predicted"/>
<dbReference type="eggNOG" id="COG0226">
    <property type="taxonomic scope" value="Bacteria"/>
</dbReference>
<feature type="chain" id="PRO_5004181707" description="Phosphate ABC transporter substrate-binding protein" evidence="1">
    <location>
        <begin position="24"/>
        <end position="145"/>
    </location>
</feature>
<evidence type="ECO:0000313" key="2">
    <source>
        <dbReference type="EMBL" id="ABE53723.1"/>
    </source>
</evidence>
<dbReference type="Proteomes" id="UP000001982">
    <property type="component" value="Chromosome"/>
</dbReference>
<sequence>MKKINQASAAILALLFFSVSVLAQDSLAVVVNKANPVDELSRSELIDLFMGKYVAFPNDVKAIPVELNGDHKIKVDFYKQLVDMPLSQVNAYWSRLRFTGRKRSAIFQSNEAELIAFIIANEQAIGYVPQSLITDELKVVYILHE</sequence>
<gene>
    <name evidence="2" type="ordered locus">Sden_0431</name>
</gene>
<dbReference type="SUPFAM" id="SSF53850">
    <property type="entry name" value="Periplasmic binding protein-like II"/>
    <property type="match status" value="1"/>
</dbReference>
<accession>Q12S53</accession>
<dbReference type="RefSeq" id="WP_011494889.1">
    <property type="nucleotide sequence ID" value="NC_007954.1"/>
</dbReference>
<dbReference type="HOGENOM" id="CLU_124904_1_0_6"/>
<evidence type="ECO:0008006" key="4">
    <source>
        <dbReference type="Google" id="ProtNLM"/>
    </source>
</evidence>
<dbReference type="Gene3D" id="3.40.190.10">
    <property type="entry name" value="Periplasmic binding protein-like II"/>
    <property type="match status" value="1"/>
</dbReference>
<dbReference type="OrthoDB" id="5368544at2"/>
<evidence type="ECO:0000313" key="3">
    <source>
        <dbReference type="Proteomes" id="UP000001982"/>
    </source>
</evidence>
<name>Q12S53_SHEDO</name>
<dbReference type="STRING" id="318161.Sden_0431"/>
<dbReference type="KEGG" id="sdn:Sden_0431"/>
<protein>
    <recommendedName>
        <fullName evidence="4">Phosphate ABC transporter substrate-binding protein</fullName>
    </recommendedName>
</protein>
<dbReference type="AlphaFoldDB" id="Q12S53"/>
<keyword evidence="3" id="KW-1185">Reference proteome</keyword>
<reference evidence="2 3" key="1">
    <citation type="submission" date="2006-03" db="EMBL/GenBank/DDBJ databases">
        <title>Complete sequence of Shewanella denitrificans OS217.</title>
        <authorList>
            <consortium name="US DOE Joint Genome Institute"/>
            <person name="Copeland A."/>
            <person name="Lucas S."/>
            <person name="Lapidus A."/>
            <person name="Barry K."/>
            <person name="Detter J.C."/>
            <person name="Glavina del Rio T."/>
            <person name="Hammon N."/>
            <person name="Israni S."/>
            <person name="Dalin E."/>
            <person name="Tice H."/>
            <person name="Pitluck S."/>
            <person name="Brettin T."/>
            <person name="Bruce D."/>
            <person name="Han C."/>
            <person name="Tapia R."/>
            <person name="Gilna P."/>
            <person name="Kiss H."/>
            <person name="Schmutz J."/>
            <person name="Larimer F."/>
            <person name="Land M."/>
            <person name="Hauser L."/>
            <person name="Kyrpides N."/>
            <person name="Lykidis A."/>
            <person name="Richardson P."/>
        </authorList>
    </citation>
    <scope>NUCLEOTIDE SEQUENCE [LARGE SCALE GENOMIC DNA]</scope>
    <source>
        <strain evidence="3">OS217 / ATCC BAA-1090 / DSM 15013</strain>
    </source>
</reference>
<dbReference type="EMBL" id="CP000302">
    <property type="protein sequence ID" value="ABE53723.1"/>
    <property type="molecule type" value="Genomic_DNA"/>
</dbReference>